<evidence type="ECO:0000256" key="1">
    <source>
        <dbReference type="SAM" id="MobiDB-lite"/>
    </source>
</evidence>
<evidence type="ECO:0000313" key="4">
    <source>
        <dbReference type="EMBL" id="ELR15900.1"/>
    </source>
</evidence>
<dbReference type="SUPFAM" id="SSF49899">
    <property type="entry name" value="Concanavalin A-like lectins/glucanases"/>
    <property type="match status" value="1"/>
</dbReference>
<dbReference type="Gene3D" id="2.60.120.920">
    <property type="match status" value="1"/>
</dbReference>
<organism evidence="4 5">
    <name type="scientific">Acanthamoeba castellanii (strain ATCC 30010 / Neff)</name>
    <dbReference type="NCBI Taxonomy" id="1257118"/>
    <lineage>
        <taxon>Eukaryota</taxon>
        <taxon>Amoebozoa</taxon>
        <taxon>Discosea</taxon>
        <taxon>Longamoebia</taxon>
        <taxon>Centramoebida</taxon>
        <taxon>Acanthamoebidae</taxon>
        <taxon>Acanthamoeba</taxon>
    </lineage>
</organism>
<dbReference type="EMBL" id="KB008020">
    <property type="protein sequence ID" value="ELR15900.1"/>
    <property type="molecule type" value="Genomic_DNA"/>
</dbReference>
<evidence type="ECO:0000259" key="3">
    <source>
        <dbReference type="PROSITE" id="PS50188"/>
    </source>
</evidence>
<feature type="region of interest" description="Disordered" evidence="1">
    <location>
        <begin position="1"/>
        <end position="25"/>
    </location>
</feature>
<accession>L8GSC5</accession>
<feature type="domain" description="B30.2/SPRY" evidence="3">
    <location>
        <begin position="91"/>
        <end position="288"/>
    </location>
</feature>
<name>L8GSC5_ACACF</name>
<dbReference type="InterPro" id="IPR001810">
    <property type="entry name" value="F-box_dom"/>
</dbReference>
<dbReference type="CDD" id="cd09917">
    <property type="entry name" value="F-box_SF"/>
    <property type="match status" value="1"/>
</dbReference>
<reference evidence="4 5" key="1">
    <citation type="journal article" date="2013" name="Genome Biol.">
        <title>Genome of Acanthamoeba castellanii highlights extensive lateral gene transfer and early evolution of tyrosine kinase signaling.</title>
        <authorList>
            <person name="Clarke M."/>
            <person name="Lohan A.J."/>
            <person name="Liu B."/>
            <person name="Lagkouvardos I."/>
            <person name="Roy S."/>
            <person name="Zafar N."/>
            <person name="Bertelli C."/>
            <person name="Schilde C."/>
            <person name="Kianianmomeni A."/>
            <person name="Burglin T.R."/>
            <person name="Frech C."/>
            <person name="Turcotte B."/>
            <person name="Kopec K.O."/>
            <person name="Synnott J.M."/>
            <person name="Choo C."/>
            <person name="Paponov I."/>
            <person name="Finkler A."/>
            <person name="Soon Heng Tan C."/>
            <person name="Hutchins A.P."/>
            <person name="Weinmeier T."/>
            <person name="Rattei T."/>
            <person name="Chu J.S."/>
            <person name="Gimenez G."/>
            <person name="Irimia M."/>
            <person name="Rigden D.J."/>
            <person name="Fitzpatrick D.A."/>
            <person name="Lorenzo-Morales J."/>
            <person name="Bateman A."/>
            <person name="Chiu C.H."/>
            <person name="Tang P."/>
            <person name="Hegemann P."/>
            <person name="Fromm H."/>
            <person name="Raoult D."/>
            <person name="Greub G."/>
            <person name="Miranda-Saavedra D."/>
            <person name="Chen N."/>
            <person name="Nash P."/>
            <person name="Ginger M.L."/>
            <person name="Horn M."/>
            <person name="Schaap P."/>
            <person name="Caler L."/>
            <person name="Loftus B."/>
        </authorList>
    </citation>
    <scope>NUCLEOTIDE SEQUENCE [LARGE SCALE GENOMIC DNA]</scope>
    <source>
        <strain evidence="4 5">Neff</strain>
    </source>
</reference>
<proteinExistence type="predicted"/>
<feature type="compositionally biased region" description="Acidic residues" evidence="1">
    <location>
        <begin position="15"/>
        <end position="25"/>
    </location>
</feature>
<feature type="compositionally biased region" description="Low complexity" evidence="1">
    <location>
        <begin position="1"/>
        <end position="14"/>
    </location>
</feature>
<dbReference type="PROSITE" id="PS50188">
    <property type="entry name" value="B302_SPRY"/>
    <property type="match status" value="1"/>
</dbReference>
<dbReference type="AlphaFoldDB" id="L8GSC5"/>
<dbReference type="KEGG" id="acan:ACA1_188380"/>
<dbReference type="PROSITE" id="PS50181">
    <property type="entry name" value="FBOX"/>
    <property type="match status" value="1"/>
</dbReference>
<sequence>METDKSSSSSLASNDEAEAEEEDDDDVLLSTLPKELLVEIFGFCSVKDVCTARGVSRSWRRLIEHDALLWRRLGRQHLALYDIEEFMTPTELKLQAEGPPDATNWVHIYQRVFGGGWDDTPQTGTTLTDNGRTISYLPGDAGYRCFISKRAFDKGKHYIEVHFKTLKEGFDKGVRDSNTYGFGLANRTIYTINGGSSYLSSNNGRGWYDNGNAYNIDDENTTLEFPHWKEKDTLGVFLDFDENKAAFFMNRERVTKYFKIYSDLPLGPAPQAAATTTEGAAAAASSSSGASGAGAAASLATSPPAGIHIACLTAKGGEWTLRYCGSCPPLDVAVGLA</sequence>
<dbReference type="InterPro" id="IPR036047">
    <property type="entry name" value="F-box-like_dom_sf"/>
</dbReference>
<dbReference type="OrthoDB" id="3219396at2759"/>
<dbReference type="RefSeq" id="XP_004337913.1">
    <property type="nucleotide sequence ID" value="XM_004337865.1"/>
</dbReference>
<dbReference type="InterPro" id="IPR001870">
    <property type="entry name" value="B30.2/SPRY"/>
</dbReference>
<feature type="domain" description="F-box" evidence="2">
    <location>
        <begin position="26"/>
        <end position="73"/>
    </location>
</feature>
<dbReference type="GeneID" id="14916516"/>
<dbReference type="SMART" id="SM00256">
    <property type="entry name" value="FBOX"/>
    <property type="match status" value="1"/>
</dbReference>
<gene>
    <name evidence="4" type="ORF">ACA1_188380</name>
</gene>
<dbReference type="InterPro" id="IPR043136">
    <property type="entry name" value="B30.2/SPRY_sf"/>
</dbReference>
<dbReference type="InterPro" id="IPR013320">
    <property type="entry name" value="ConA-like_dom_sf"/>
</dbReference>
<dbReference type="VEuPathDB" id="AmoebaDB:ACA1_188380"/>
<dbReference type="SUPFAM" id="SSF81383">
    <property type="entry name" value="F-box domain"/>
    <property type="match status" value="1"/>
</dbReference>
<evidence type="ECO:0000259" key="2">
    <source>
        <dbReference type="PROSITE" id="PS50181"/>
    </source>
</evidence>
<dbReference type="Gene3D" id="1.20.1280.50">
    <property type="match status" value="1"/>
</dbReference>
<keyword evidence="5" id="KW-1185">Reference proteome</keyword>
<evidence type="ECO:0000313" key="5">
    <source>
        <dbReference type="Proteomes" id="UP000011083"/>
    </source>
</evidence>
<dbReference type="Proteomes" id="UP000011083">
    <property type="component" value="Unassembled WGS sequence"/>
</dbReference>
<protein>
    <submittedName>
        <fullName evidence="4">Fbox domain containing protein</fullName>
    </submittedName>
</protein>
<dbReference type="Pfam" id="PF12937">
    <property type="entry name" value="F-box-like"/>
    <property type="match status" value="1"/>
</dbReference>